<keyword evidence="1" id="KW-0175">Coiled coil</keyword>
<feature type="coiled-coil region" evidence="1">
    <location>
        <begin position="100"/>
        <end position="137"/>
    </location>
</feature>
<name>A0A9E2KFV9_9BACE</name>
<organism evidence="2 3">
    <name type="scientific">Candidatus Bacteroides intestinipullorum</name>
    <dbReference type="NCBI Taxonomy" id="2838471"/>
    <lineage>
        <taxon>Bacteria</taxon>
        <taxon>Pseudomonadati</taxon>
        <taxon>Bacteroidota</taxon>
        <taxon>Bacteroidia</taxon>
        <taxon>Bacteroidales</taxon>
        <taxon>Bacteroidaceae</taxon>
        <taxon>Bacteroides</taxon>
    </lineage>
</organism>
<proteinExistence type="predicted"/>
<gene>
    <name evidence="2" type="ORF">H9791_03425</name>
</gene>
<reference evidence="2" key="2">
    <citation type="submission" date="2021-04" db="EMBL/GenBank/DDBJ databases">
        <authorList>
            <person name="Gilroy R."/>
        </authorList>
    </citation>
    <scope>NUCLEOTIDE SEQUENCE</scope>
    <source>
        <strain evidence="2">B3-3758</strain>
    </source>
</reference>
<reference evidence="2" key="1">
    <citation type="journal article" date="2021" name="PeerJ">
        <title>Extensive microbial diversity within the chicken gut microbiome revealed by metagenomics and culture.</title>
        <authorList>
            <person name="Gilroy R."/>
            <person name="Ravi A."/>
            <person name="Getino M."/>
            <person name="Pursley I."/>
            <person name="Horton D.L."/>
            <person name="Alikhan N.F."/>
            <person name="Baker D."/>
            <person name="Gharbi K."/>
            <person name="Hall N."/>
            <person name="Watson M."/>
            <person name="Adriaenssens E.M."/>
            <person name="Foster-Nyarko E."/>
            <person name="Jarju S."/>
            <person name="Secka A."/>
            <person name="Antonio M."/>
            <person name="Oren A."/>
            <person name="Chaudhuri R.R."/>
            <person name="La Ragione R."/>
            <person name="Hildebrand F."/>
            <person name="Pallen M.J."/>
        </authorList>
    </citation>
    <scope>NUCLEOTIDE SEQUENCE</scope>
    <source>
        <strain evidence="2">B3-3758</strain>
    </source>
</reference>
<evidence type="ECO:0000256" key="1">
    <source>
        <dbReference type="SAM" id="Coils"/>
    </source>
</evidence>
<accession>A0A9E2KFV9</accession>
<evidence type="ECO:0000313" key="3">
    <source>
        <dbReference type="Proteomes" id="UP000824236"/>
    </source>
</evidence>
<evidence type="ECO:0000313" key="2">
    <source>
        <dbReference type="EMBL" id="MBU3813544.1"/>
    </source>
</evidence>
<dbReference type="EMBL" id="JAHLFO010000040">
    <property type="protein sequence ID" value="MBU3813544.1"/>
    <property type="molecule type" value="Genomic_DNA"/>
</dbReference>
<dbReference type="Proteomes" id="UP000824236">
    <property type="component" value="Unassembled WGS sequence"/>
</dbReference>
<sequence length="140" mass="15829">MRTVYKPSAAGYPQPTMVVDVVVNINGQNVNLQELPANMDIADDTRTGMLVSASRDEMNAEIITMKQKSEEVLRSVDYHKNFLSACQQMLSMLNPEIAAKQQQDKELAEIKAQLARLQVMNEKLMKCLEEKDETKTNPKQ</sequence>
<comment type="caution">
    <text evidence="2">The sequence shown here is derived from an EMBL/GenBank/DDBJ whole genome shotgun (WGS) entry which is preliminary data.</text>
</comment>
<dbReference type="AlphaFoldDB" id="A0A9E2KFV9"/>
<protein>
    <submittedName>
        <fullName evidence="2">Uncharacterized protein</fullName>
    </submittedName>
</protein>